<evidence type="ECO:0000313" key="3">
    <source>
        <dbReference type="EMBL" id="BBX00062.1"/>
    </source>
</evidence>
<keyword evidence="1" id="KW-0378">Hydrolase</keyword>
<gene>
    <name evidence="3" type="ORF">MMOR_09980</name>
</gene>
<dbReference type="Gene3D" id="3.10.129.10">
    <property type="entry name" value="Hotdog Thioesterase"/>
    <property type="match status" value="1"/>
</dbReference>
<accession>A0AAD1M4C6</accession>
<feature type="domain" description="Thioesterase" evidence="2">
    <location>
        <begin position="72"/>
        <end position="147"/>
    </location>
</feature>
<dbReference type="EMBL" id="AP022560">
    <property type="protein sequence ID" value="BBX00062.1"/>
    <property type="molecule type" value="Genomic_DNA"/>
</dbReference>
<evidence type="ECO:0000259" key="2">
    <source>
        <dbReference type="Pfam" id="PF03061"/>
    </source>
</evidence>
<dbReference type="InterPro" id="IPR003736">
    <property type="entry name" value="PAAI_dom"/>
</dbReference>
<dbReference type="AlphaFoldDB" id="A0AAD1M4C6"/>
<name>A0AAD1M4C6_9MYCO</name>
<protein>
    <recommendedName>
        <fullName evidence="2">Thioesterase domain-containing protein</fullName>
    </recommendedName>
</protein>
<dbReference type="KEGG" id="mmor:MMOR_09980"/>
<dbReference type="CDD" id="cd03443">
    <property type="entry name" value="PaaI_thioesterase"/>
    <property type="match status" value="1"/>
</dbReference>
<dbReference type="Proteomes" id="UP000466681">
    <property type="component" value="Chromosome"/>
</dbReference>
<dbReference type="InterPro" id="IPR006683">
    <property type="entry name" value="Thioestr_dom"/>
</dbReference>
<dbReference type="NCBIfam" id="TIGR00369">
    <property type="entry name" value="unchar_dom_1"/>
    <property type="match status" value="1"/>
</dbReference>
<organism evidence="3 4">
    <name type="scientific">Mycolicibacterium moriokaense</name>
    <dbReference type="NCBI Taxonomy" id="39691"/>
    <lineage>
        <taxon>Bacteria</taxon>
        <taxon>Bacillati</taxon>
        <taxon>Actinomycetota</taxon>
        <taxon>Actinomycetes</taxon>
        <taxon>Mycobacteriales</taxon>
        <taxon>Mycobacteriaceae</taxon>
        <taxon>Mycolicibacterium</taxon>
    </lineage>
</organism>
<sequence>MPGVDSEAMTPTAGPAAGNAVWWYPEDHDSGDWVAWANSLPFCRDLGLRCVEFTAASALFIMDRPALTPNPNGAVNGGIVVAAADQVMGAMTLRVSQQGMLPATGSLHIQYHRPALAPITFRAVPLGGGRRTKFIEVIVEDRYGNRCATSQGTMIAGGSNVSRGEPD</sequence>
<keyword evidence="4" id="KW-1185">Reference proteome</keyword>
<dbReference type="Pfam" id="PF03061">
    <property type="entry name" value="4HBT"/>
    <property type="match status" value="1"/>
</dbReference>
<dbReference type="InterPro" id="IPR029069">
    <property type="entry name" value="HotDog_dom_sf"/>
</dbReference>
<proteinExistence type="predicted"/>
<dbReference type="SUPFAM" id="SSF54637">
    <property type="entry name" value="Thioesterase/thiol ester dehydrase-isomerase"/>
    <property type="match status" value="1"/>
</dbReference>
<dbReference type="GO" id="GO:0016289">
    <property type="term" value="F:acyl-CoA hydrolase activity"/>
    <property type="evidence" value="ECO:0007669"/>
    <property type="project" value="UniProtKB-ARBA"/>
</dbReference>
<evidence type="ECO:0000256" key="1">
    <source>
        <dbReference type="ARBA" id="ARBA00022801"/>
    </source>
</evidence>
<reference evidence="3 4" key="1">
    <citation type="journal article" date="2019" name="Emerg. Microbes Infect.">
        <title>Comprehensive subspecies identification of 175 nontuberculous mycobacteria species based on 7547 genomic profiles.</title>
        <authorList>
            <person name="Matsumoto Y."/>
            <person name="Kinjo T."/>
            <person name="Motooka D."/>
            <person name="Nabeya D."/>
            <person name="Jung N."/>
            <person name="Uechi K."/>
            <person name="Horii T."/>
            <person name="Iida T."/>
            <person name="Fujita J."/>
            <person name="Nakamura S."/>
        </authorList>
    </citation>
    <scope>NUCLEOTIDE SEQUENCE [LARGE SCALE GENOMIC DNA]</scope>
    <source>
        <strain evidence="3 4">JCM 6375</strain>
    </source>
</reference>
<evidence type="ECO:0000313" key="4">
    <source>
        <dbReference type="Proteomes" id="UP000466681"/>
    </source>
</evidence>